<evidence type="ECO:0000313" key="4">
    <source>
        <dbReference type="Proteomes" id="UP001153678"/>
    </source>
</evidence>
<comment type="caution">
    <text evidence="3">The sequence shown here is derived from an EMBL/GenBank/DDBJ whole genome shotgun (WGS) entry which is preliminary data.</text>
</comment>
<name>A0A9W4SPE5_9GLOM</name>
<keyword evidence="4" id="KW-1185">Reference proteome</keyword>
<feature type="compositionally biased region" description="Basic and acidic residues" evidence="1">
    <location>
        <begin position="26"/>
        <end position="43"/>
    </location>
</feature>
<feature type="transmembrane region" description="Helical" evidence="2">
    <location>
        <begin position="96"/>
        <end position="120"/>
    </location>
</feature>
<feature type="compositionally biased region" description="Basic and acidic residues" evidence="1">
    <location>
        <begin position="60"/>
        <end position="73"/>
    </location>
</feature>
<feature type="compositionally biased region" description="Basic and acidic residues" evidence="1">
    <location>
        <begin position="7"/>
        <end position="16"/>
    </location>
</feature>
<proteinExistence type="predicted"/>
<dbReference type="OrthoDB" id="10503502at2759"/>
<keyword evidence="2" id="KW-1133">Transmembrane helix</keyword>
<feature type="region of interest" description="Disordered" evidence="1">
    <location>
        <begin position="1"/>
        <end position="87"/>
    </location>
</feature>
<sequence length="156" mass="17444">MILKLTPRTDKTKCIENQETNCSKTPKKETTQETPKEVPKEEELTSTSNDEPKKGVPIKEVIKYKELENDETSKGSSATSDESQAEHKLDKLKNSVIIGSVIGIVSGVIIFVTCFAIAYVKHKNQEQIILLTPENNDKIIDLNKSLNNEEVMVNNV</sequence>
<gene>
    <name evidence="3" type="ORF">FWILDA_LOCUS7769</name>
</gene>
<evidence type="ECO:0000313" key="3">
    <source>
        <dbReference type="EMBL" id="CAI2176809.1"/>
    </source>
</evidence>
<dbReference type="EMBL" id="CAMKVN010001560">
    <property type="protein sequence ID" value="CAI2176809.1"/>
    <property type="molecule type" value="Genomic_DNA"/>
</dbReference>
<evidence type="ECO:0000256" key="1">
    <source>
        <dbReference type="SAM" id="MobiDB-lite"/>
    </source>
</evidence>
<keyword evidence="2" id="KW-0812">Transmembrane</keyword>
<organism evidence="3 4">
    <name type="scientific">Funneliformis geosporum</name>
    <dbReference type="NCBI Taxonomy" id="1117311"/>
    <lineage>
        <taxon>Eukaryota</taxon>
        <taxon>Fungi</taxon>
        <taxon>Fungi incertae sedis</taxon>
        <taxon>Mucoromycota</taxon>
        <taxon>Glomeromycotina</taxon>
        <taxon>Glomeromycetes</taxon>
        <taxon>Glomerales</taxon>
        <taxon>Glomeraceae</taxon>
        <taxon>Funneliformis</taxon>
    </lineage>
</organism>
<dbReference type="AlphaFoldDB" id="A0A9W4SPE5"/>
<reference evidence="3" key="1">
    <citation type="submission" date="2022-08" db="EMBL/GenBank/DDBJ databases">
        <authorList>
            <person name="Kallberg Y."/>
            <person name="Tangrot J."/>
            <person name="Rosling A."/>
        </authorList>
    </citation>
    <scope>NUCLEOTIDE SEQUENCE</scope>
    <source>
        <strain evidence="3">Wild A</strain>
    </source>
</reference>
<accession>A0A9W4SPE5</accession>
<dbReference type="Proteomes" id="UP001153678">
    <property type="component" value="Unassembled WGS sequence"/>
</dbReference>
<evidence type="ECO:0000256" key="2">
    <source>
        <dbReference type="SAM" id="Phobius"/>
    </source>
</evidence>
<protein>
    <submittedName>
        <fullName evidence="3">5773_t:CDS:1</fullName>
    </submittedName>
</protein>
<keyword evidence="2" id="KW-0472">Membrane</keyword>